<reference evidence="1" key="2">
    <citation type="submission" date="2020-01" db="EMBL/GenBank/DDBJ databases">
        <authorList>
            <person name="Korhonen P.K.K."/>
            <person name="Guangxu M.G."/>
            <person name="Wang T.W."/>
            <person name="Stroehlein A.J.S."/>
            <person name="Young N.D."/>
            <person name="Ang C.-S.A."/>
            <person name="Fernando D.W.F."/>
            <person name="Lu H.L."/>
            <person name="Taylor S.T."/>
            <person name="Ehtesham M.E.M."/>
            <person name="Najaraj S.H.N."/>
            <person name="Harsha G.H.G."/>
            <person name="Madugundu A.M."/>
            <person name="Renuse S.R."/>
            <person name="Holt D.H."/>
            <person name="Pandey A.P."/>
            <person name="Papenfuss A.P."/>
            <person name="Gasser R.B.G."/>
            <person name="Fischer K.F."/>
        </authorList>
    </citation>
    <scope>NUCLEOTIDE SEQUENCE</scope>
    <source>
        <strain evidence="1">SSS_KF_BRIS2020</strain>
    </source>
</reference>
<accession>A0A834VIW1</accession>
<dbReference type="Proteomes" id="UP000070412">
    <property type="component" value="Unassembled WGS sequence"/>
</dbReference>
<name>A0A834VIW1_SARSC</name>
<dbReference type="AlphaFoldDB" id="A0A834VIW1"/>
<keyword evidence="3" id="KW-1185">Reference proteome</keyword>
<dbReference type="EnsemblMetazoa" id="SSS_3372s_mrna">
    <property type="protein sequence ID" value="KAF7495613.1"/>
    <property type="gene ID" value="SSS_3372"/>
</dbReference>
<gene>
    <name evidence="1" type="ORF">SSS_3372</name>
</gene>
<proteinExistence type="predicted"/>
<reference evidence="2" key="3">
    <citation type="submission" date="2022-06" db="UniProtKB">
        <authorList>
            <consortium name="EnsemblMetazoa"/>
        </authorList>
    </citation>
    <scope>IDENTIFICATION</scope>
</reference>
<organism evidence="1">
    <name type="scientific">Sarcoptes scabiei</name>
    <name type="common">Itch mite</name>
    <name type="synonym">Acarus scabiei</name>
    <dbReference type="NCBI Taxonomy" id="52283"/>
    <lineage>
        <taxon>Eukaryota</taxon>
        <taxon>Metazoa</taxon>
        <taxon>Ecdysozoa</taxon>
        <taxon>Arthropoda</taxon>
        <taxon>Chelicerata</taxon>
        <taxon>Arachnida</taxon>
        <taxon>Acari</taxon>
        <taxon>Acariformes</taxon>
        <taxon>Sarcoptiformes</taxon>
        <taxon>Astigmata</taxon>
        <taxon>Psoroptidia</taxon>
        <taxon>Sarcoptoidea</taxon>
        <taxon>Sarcoptidae</taxon>
        <taxon>Sarcoptinae</taxon>
        <taxon>Sarcoptes</taxon>
    </lineage>
</organism>
<evidence type="ECO:0000313" key="1">
    <source>
        <dbReference type="EMBL" id="KAF7495613.1"/>
    </source>
</evidence>
<dbReference type="EMBL" id="WVUK01000047">
    <property type="protein sequence ID" value="KAF7495613.1"/>
    <property type="molecule type" value="Genomic_DNA"/>
</dbReference>
<reference evidence="3" key="1">
    <citation type="journal article" date="2020" name="PLoS Negl. Trop. Dis.">
        <title>High-quality nuclear genome for Sarcoptes scabiei-A critical resource for a neglected parasite.</title>
        <authorList>
            <person name="Korhonen P.K."/>
            <person name="Gasser R.B."/>
            <person name="Ma G."/>
            <person name="Wang T."/>
            <person name="Stroehlein A.J."/>
            <person name="Young N.D."/>
            <person name="Ang C.S."/>
            <person name="Fernando D.D."/>
            <person name="Lu H.C."/>
            <person name="Taylor S."/>
            <person name="Reynolds S.L."/>
            <person name="Mofiz E."/>
            <person name="Najaraj S.H."/>
            <person name="Gowda H."/>
            <person name="Madugundu A."/>
            <person name="Renuse S."/>
            <person name="Holt D."/>
            <person name="Pandey A."/>
            <person name="Papenfuss A.T."/>
            <person name="Fischer K."/>
        </authorList>
    </citation>
    <scope>NUCLEOTIDE SEQUENCE [LARGE SCALE GENOMIC DNA]</scope>
</reference>
<evidence type="ECO:0000313" key="2">
    <source>
        <dbReference type="EnsemblMetazoa" id="KAF7495613.1"/>
    </source>
</evidence>
<sequence length="357" mass="42207">MFILPRSGTIRRCRESRTTSQRSVFGCFTKYPNFDPSINEYKKCLDQLALIDELVQFSPNRIWLDRAQILSERFVQLATKSNENIVNVLMMLTRIAKICYESNQLPSDRLLMLAEFVDERIPIAQTSFDCGEKRNELNPMIHSIWWLILALFLLSHTIGQKLQPTQTIDDPSKNRQCETLRTNSSDSILFIGLVRNNKLLIILKNFHLFEIPFSDNETKQINLVGEKTVPFSERFDSLHQDDRFRQLYEKQYIQTSFTMNWRNRLRIIFSIENYQSKSNIEYYFDWNLVSTNRFEAKNLHPDFDEKFAEKKIKRIFPLSSSQQNYDDSILFLILKDDFITSTSKVSDCMIMNVFFVI</sequence>
<evidence type="ECO:0000313" key="3">
    <source>
        <dbReference type="Proteomes" id="UP000070412"/>
    </source>
</evidence>
<protein>
    <submittedName>
        <fullName evidence="1 2">Uncharacterized protein</fullName>
    </submittedName>
</protein>